<feature type="transmembrane region" description="Helical" evidence="1">
    <location>
        <begin position="12"/>
        <end position="35"/>
    </location>
</feature>
<keyword evidence="1" id="KW-0472">Membrane</keyword>
<accession>A0ABQ1MRS8</accession>
<dbReference type="RefSeq" id="WP_188442938.1">
    <property type="nucleotide sequence ID" value="NZ_BMFD01000007.1"/>
</dbReference>
<evidence type="ECO:0000313" key="2">
    <source>
        <dbReference type="EMBL" id="GGC43637.1"/>
    </source>
</evidence>
<proteinExistence type="predicted"/>
<name>A0ABQ1MRS8_9BACT</name>
<gene>
    <name evidence="2" type="ORF">GCM10010993_22650</name>
</gene>
<comment type="caution">
    <text evidence="2">The sequence shown here is derived from an EMBL/GenBank/DDBJ whole genome shotgun (WGS) entry which is preliminary data.</text>
</comment>
<reference evidence="3" key="1">
    <citation type="journal article" date="2019" name="Int. J. Syst. Evol. Microbiol.">
        <title>The Global Catalogue of Microorganisms (GCM) 10K type strain sequencing project: providing services to taxonomists for standard genome sequencing and annotation.</title>
        <authorList>
            <consortium name="The Broad Institute Genomics Platform"/>
            <consortium name="The Broad Institute Genome Sequencing Center for Infectious Disease"/>
            <person name="Wu L."/>
            <person name="Ma J."/>
        </authorList>
    </citation>
    <scope>NUCLEOTIDE SEQUENCE [LARGE SCALE GENOMIC DNA]</scope>
    <source>
        <strain evidence="3">CGMCC 1.12479</strain>
    </source>
</reference>
<dbReference type="EMBL" id="BMFD01000007">
    <property type="protein sequence ID" value="GGC43637.1"/>
    <property type="molecule type" value="Genomic_DNA"/>
</dbReference>
<keyword evidence="1" id="KW-0812">Transmembrane</keyword>
<keyword evidence="1" id="KW-1133">Transmembrane helix</keyword>
<evidence type="ECO:0000256" key="1">
    <source>
        <dbReference type="SAM" id="Phobius"/>
    </source>
</evidence>
<keyword evidence="3" id="KW-1185">Reference proteome</keyword>
<dbReference type="Proteomes" id="UP000635885">
    <property type="component" value="Unassembled WGS sequence"/>
</dbReference>
<organism evidence="2 3">
    <name type="scientific">Belliella aquatica</name>
    <dbReference type="NCBI Taxonomy" id="1323734"/>
    <lineage>
        <taxon>Bacteria</taxon>
        <taxon>Pseudomonadati</taxon>
        <taxon>Bacteroidota</taxon>
        <taxon>Cytophagia</taxon>
        <taxon>Cytophagales</taxon>
        <taxon>Cyclobacteriaceae</taxon>
        <taxon>Belliella</taxon>
    </lineage>
</organism>
<evidence type="ECO:0000313" key="3">
    <source>
        <dbReference type="Proteomes" id="UP000635885"/>
    </source>
</evidence>
<sequence length="70" mass="8086">MKNYLSPVYYGTAALIIYVAAIFANINLALILFAFSISPMIIIWMVYKVLVADVEVNSTFDEKWYEDREN</sequence>
<protein>
    <submittedName>
        <fullName evidence="2">Uncharacterized protein</fullName>
    </submittedName>
</protein>